<dbReference type="InterPro" id="IPR003280">
    <property type="entry name" value="2pore_dom_K_chnl"/>
</dbReference>
<dbReference type="GO" id="GO:0022841">
    <property type="term" value="F:potassium ion leak channel activity"/>
    <property type="evidence" value="ECO:0007669"/>
    <property type="project" value="TreeGrafter"/>
</dbReference>
<dbReference type="GO" id="GO:0030322">
    <property type="term" value="P:stabilization of membrane potential"/>
    <property type="evidence" value="ECO:0007669"/>
    <property type="project" value="TreeGrafter"/>
</dbReference>
<dbReference type="GO" id="GO:0005886">
    <property type="term" value="C:plasma membrane"/>
    <property type="evidence" value="ECO:0007669"/>
    <property type="project" value="TreeGrafter"/>
</dbReference>
<feature type="compositionally biased region" description="Low complexity" evidence="9">
    <location>
        <begin position="737"/>
        <end position="746"/>
    </location>
</feature>
<dbReference type="Gene3D" id="1.10.287.70">
    <property type="match status" value="2"/>
</dbReference>
<keyword evidence="2" id="KW-0813">Transport</keyword>
<dbReference type="PANTHER" id="PTHR11003">
    <property type="entry name" value="POTASSIUM CHANNEL, SUBFAMILY K"/>
    <property type="match status" value="1"/>
</dbReference>
<evidence type="ECO:0000313" key="12">
    <source>
        <dbReference type="EMBL" id="TPX78491.1"/>
    </source>
</evidence>
<dbReference type="SUPFAM" id="SSF81324">
    <property type="entry name" value="Voltage-gated potassium channels"/>
    <property type="match status" value="2"/>
</dbReference>
<feature type="transmembrane region" description="Helical" evidence="10">
    <location>
        <begin position="267"/>
        <end position="288"/>
    </location>
</feature>
<keyword evidence="8" id="KW-0175">Coiled coil</keyword>
<feature type="transmembrane region" description="Helical" evidence="10">
    <location>
        <begin position="326"/>
        <end position="352"/>
    </location>
</feature>
<evidence type="ECO:0000256" key="8">
    <source>
        <dbReference type="SAM" id="Coils"/>
    </source>
</evidence>
<feature type="domain" description="Potassium channel" evidence="11">
    <location>
        <begin position="780"/>
        <end position="854"/>
    </location>
</feature>
<dbReference type="STRING" id="246404.A0A507FPZ1"/>
<dbReference type="GO" id="GO:0015271">
    <property type="term" value="F:outward rectifier potassium channel activity"/>
    <property type="evidence" value="ECO:0007669"/>
    <property type="project" value="TreeGrafter"/>
</dbReference>
<keyword evidence="7" id="KW-0407">Ion channel</keyword>
<evidence type="ECO:0000256" key="3">
    <source>
        <dbReference type="ARBA" id="ARBA00022692"/>
    </source>
</evidence>
<evidence type="ECO:0000256" key="2">
    <source>
        <dbReference type="ARBA" id="ARBA00022448"/>
    </source>
</evidence>
<protein>
    <recommendedName>
        <fullName evidence="11">Potassium channel domain-containing protein</fullName>
    </recommendedName>
</protein>
<dbReference type="Pfam" id="PF07885">
    <property type="entry name" value="Ion_trans_2"/>
    <property type="match status" value="2"/>
</dbReference>
<evidence type="ECO:0000313" key="13">
    <source>
        <dbReference type="Proteomes" id="UP000320333"/>
    </source>
</evidence>
<gene>
    <name evidence="12" type="ORF">CcCBS67573_g00224</name>
</gene>
<feature type="domain" description="Potassium channel" evidence="11">
    <location>
        <begin position="276"/>
        <end position="348"/>
    </location>
</feature>
<feature type="transmembrane region" description="Helical" evidence="10">
    <location>
        <begin position="830"/>
        <end position="851"/>
    </location>
</feature>
<name>A0A507FPZ1_9FUNG</name>
<dbReference type="OrthoDB" id="297496at2759"/>
<accession>A0A507FPZ1</accession>
<feature type="coiled-coil region" evidence="8">
    <location>
        <begin position="365"/>
        <end position="392"/>
    </location>
</feature>
<feature type="transmembrane region" description="Helical" evidence="10">
    <location>
        <begin position="58"/>
        <end position="80"/>
    </location>
</feature>
<evidence type="ECO:0000256" key="1">
    <source>
        <dbReference type="ARBA" id="ARBA00004141"/>
    </source>
</evidence>
<feature type="region of interest" description="Disordered" evidence="9">
    <location>
        <begin position="447"/>
        <end position="474"/>
    </location>
</feature>
<feature type="compositionally biased region" description="Polar residues" evidence="9">
    <location>
        <begin position="658"/>
        <end position="672"/>
    </location>
</feature>
<feature type="transmembrane region" description="Helical" evidence="10">
    <location>
        <begin position="200"/>
        <end position="219"/>
    </location>
</feature>
<evidence type="ECO:0000256" key="6">
    <source>
        <dbReference type="ARBA" id="ARBA00023136"/>
    </source>
</evidence>
<feature type="transmembrane region" description="Helical" evidence="10">
    <location>
        <begin position="773"/>
        <end position="794"/>
    </location>
</feature>
<evidence type="ECO:0000256" key="5">
    <source>
        <dbReference type="ARBA" id="ARBA00023065"/>
    </source>
</evidence>
<evidence type="ECO:0000259" key="11">
    <source>
        <dbReference type="Pfam" id="PF07885"/>
    </source>
</evidence>
<dbReference type="PANTHER" id="PTHR11003:SF291">
    <property type="entry name" value="IP11374P"/>
    <property type="match status" value="1"/>
</dbReference>
<reference evidence="12 13" key="1">
    <citation type="journal article" date="2019" name="Sci. Rep.">
        <title>Comparative genomics of chytrid fungi reveal insights into the obligate biotrophic and pathogenic lifestyle of Synchytrium endobioticum.</title>
        <authorList>
            <person name="van de Vossenberg B.T.L.H."/>
            <person name="Warris S."/>
            <person name="Nguyen H.D.T."/>
            <person name="van Gent-Pelzer M.P.E."/>
            <person name="Joly D.L."/>
            <person name="van de Geest H.C."/>
            <person name="Bonants P.J.M."/>
            <person name="Smith D.S."/>
            <person name="Levesque C.A."/>
            <person name="van der Lee T.A.J."/>
        </authorList>
    </citation>
    <scope>NUCLEOTIDE SEQUENCE [LARGE SCALE GENOMIC DNA]</scope>
    <source>
        <strain evidence="12 13">CBS 675.73</strain>
    </source>
</reference>
<comment type="subcellular location">
    <subcellularLocation>
        <location evidence="1">Membrane</location>
        <topology evidence="1">Multi-pass membrane protein</topology>
    </subcellularLocation>
</comment>
<dbReference type="EMBL" id="QEAP01000003">
    <property type="protein sequence ID" value="TPX78491.1"/>
    <property type="molecule type" value="Genomic_DNA"/>
</dbReference>
<evidence type="ECO:0000256" key="9">
    <source>
        <dbReference type="SAM" id="MobiDB-lite"/>
    </source>
</evidence>
<keyword evidence="5" id="KW-0406">Ion transport</keyword>
<feature type="transmembrane region" description="Helical" evidence="10">
    <location>
        <begin position="157"/>
        <end position="180"/>
    </location>
</feature>
<feature type="transmembrane region" description="Helical" evidence="10">
    <location>
        <begin position="18"/>
        <end position="38"/>
    </location>
</feature>
<keyword evidence="3 10" id="KW-0812">Transmembrane</keyword>
<proteinExistence type="predicted"/>
<evidence type="ECO:0000256" key="7">
    <source>
        <dbReference type="ARBA" id="ARBA00023303"/>
    </source>
</evidence>
<evidence type="ECO:0000256" key="4">
    <source>
        <dbReference type="ARBA" id="ARBA00022989"/>
    </source>
</evidence>
<evidence type="ECO:0000256" key="10">
    <source>
        <dbReference type="SAM" id="Phobius"/>
    </source>
</evidence>
<comment type="caution">
    <text evidence="12">The sequence shown here is derived from an EMBL/GenBank/DDBJ whole genome shotgun (WGS) entry which is preliminary data.</text>
</comment>
<feature type="compositionally biased region" description="Polar residues" evidence="9">
    <location>
        <begin position="690"/>
        <end position="702"/>
    </location>
</feature>
<feature type="region of interest" description="Disordered" evidence="9">
    <location>
        <begin position="608"/>
        <end position="639"/>
    </location>
</feature>
<dbReference type="InterPro" id="IPR013099">
    <property type="entry name" value="K_chnl_dom"/>
</dbReference>
<organism evidence="12 13">
    <name type="scientific">Chytriomyces confervae</name>
    <dbReference type="NCBI Taxonomy" id="246404"/>
    <lineage>
        <taxon>Eukaryota</taxon>
        <taxon>Fungi</taxon>
        <taxon>Fungi incertae sedis</taxon>
        <taxon>Chytridiomycota</taxon>
        <taxon>Chytridiomycota incertae sedis</taxon>
        <taxon>Chytridiomycetes</taxon>
        <taxon>Chytridiales</taxon>
        <taxon>Chytriomycetaceae</taxon>
        <taxon>Chytriomyces</taxon>
    </lineage>
</organism>
<keyword evidence="13" id="KW-1185">Reference proteome</keyword>
<keyword evidence="6 10" id="KW-0472">Membrane</keyword>
<dbReference type="AlphaFoldDB" id="A0A507FPZ1"/>
<sequence length="878" mass="96857">MPASDNAGTHPRPRPRHLLSTFLSVFVALALSLQHWVLGDYDASDNSSPASQTGVPRLVFGAACACAAVALAAHITRGCLSRSTRPLTNRSNRTLRNGNSEMDPAKSDIISLPVHSSSVQVHSLLQDLSLHIPSNHNQSIRASTSTENARKNARHGWMVASVVLLVSAVATIAFVALSLAGVVLTAQHYQLPFKAFGEGLTRACLATAFGFVALTLIVLDTSLYIGAYKTARHVTNDSSTTHTHLTAAPLDILQIQCPADLMLAEDVVLTGLFCTLIVLINVASFIFMNLEDGWSFRSAEQWYISSVTTLGFGQVHVLKPVSKYSLLFSSTLGIILLASILATIASKLISIIRKFLLRGIRKVRQKAAARKKKFAKRKLRRAEEQARLREQEALKRFNELEALVNRPDSTSPDGAESQWTHGATWHGTSENGKFLAQFGKQLAAHRRALADHSKSNSILVDPTPSRIGSPTDLKRTYSSSVVETLVIVEPSSSPHPPPRSIPRSLSVTAFPIPPSQSPNDEFKLSNALPLTSASTSRMKYSGPSNPAYGSHNLQAASYESLSNLNTDFGVPLARITTMDSTTEAAHELGYDIDDSDQNYQMHYNFSKLQKAQNSPRRRLDRKKVQQMTREFQIRKRKSSGLAFEHWKRADIISDDHLNSSGVNPNEESQQTARSSRRRKPRSSIQPMMHQKQNSVESGTENEQVFVETTADVENASSTGDEEEETPDQQGSRHHRSSFASADSSSLRRQRKKKFSVSRQLLRIHSWLESQADAVALAILIPLVLFGGALLFMLAESPDWDYVESLYFNYSLITTTGYGDIYPKSGWGRTLVIVMVFLGLGLWAYAVSSVVARLQAEEVDDMAQYIHAERVARKQVMKI</sequence>
<feature type="region of interest" description="Disordered" evidence="9">
    <location>
        <begin position="655"/>
        <end position="750"/>
    </location>
</feature>
<dbReference type="Proteomes" id="UP000320333">
    <property type="component" value="Unassembled WGS sequence"/>
</dbReference>
<keyword evidence="4 10" id="KW-1133">Transmembrane helix</keyword>